<keyword evidence="2" id="KW-1133">Transmembrane helix</keyword>
<dbReference type="AlphaFoldDB" id="A0A9P6EIY0"/>
<keyword evidence="2" id="KW-0472">Membrane</keyword>
<evidence type="ECO:0000256" key="1">
    <source>
        <dbReference type="SAM" id="MobiDB-lite"/>
    </source>
</evidence>
<comment type="caution">
    <text evidence="3">The sequence shown here is derived from an EMBL/GenBank/DDBJ whole genome shotgun (WGS) entry which is preliminary data.</text>
</comment>
<keyword evidence="2" id="KW-0812">Transmembrane</keyword>
<dbReference type="Proteomes" id="UP000807306">
    <property type="component" value="Unassembled WGS sequence"/>
</dbReference>
<feature type="transmembrane region" description="Helical" evidence="2">
    <location>
        <begin position="285"/>
        <end position="303"/>
    </location>
</feature>
<feature type="region of interest" description="Disordered" evidence="1">
    <location>
        <begin position="1"/>
        <end position="26"/>
    </location>
</feature>
<protein>
    <submittedName>
        <fullName evidence="3">Uncharacterized protein</fullName>
    </submittedName>
</protein>
<accession>A0A9P6EIY0</accession>
<feature type="region of interest" description="Disordered" evidence="1">
    <location>
        <begin position="51"/>
        <end position="83"/>
    </location>
</feature>
<sequence length="304" mass="32420">MRISLLNRRKKIGSSGGGSSSKSKTIHIHTLHDGRKIAKSYGEDPPVKKVIPSGEPFAGRSSGGGTRAQIFGNRTYGSGYPDSEGPGTIDKGFPFEFWPIDWESVIENFASTAYSLASGGQYGDPLNNSRPGGPLAYATFPFSSEVTFRVIADSDSVASLIDDLNFNCSRFFAADTTNRKYPNALSTSTTGPTFFTPPFSFNNVSGPADPQPEQVIQYYRASSISLTLDSYNNTATYAATQSPDSPLPQLNLPSLALMACLNQTIALAAPLISAGQSNITHPSDGVFGVFGLFSVFLLWVAGIV</sequence>
<gene>
    <name evidence="3" type="ORF">CPB83DRAFT_811690</name>
</gene>
<keyword evidence="4" id="KW-1185">Reference proteome</keyword>
<dbReference type="OrthoDB" id="3365917at2759"/>
<evidence type="ECO:0000313" key="4">
    <source>
        <dbReference type="Proteomes" id="UP000807306"/>
    </source>
</evidence>
<evidence type="ECO:0000256" key="2">
    <source>
        <dbReference type="SAM" id="Phobius"/>
    </source>
</evidence>
<name>A0A9P6EIY0_9AGAR</name>
<reference evidence="3" key="1">
    <citation type="submission" date="2020-11" db="EMBL/GenBank/DDBJ databases">
        <authorList>
            <consortium name="DOE Joint Genome Institute"/>
            <person name="Ahrendt S."/>
            <person name="Riley R."/>
            <person name="Andreopoulos W."/>
            <person name="Labutti K."/>
            <person name="Pangilinan J."/>
            <person name="Ruiz-Duenas F.J."/>
            <person name="Barrasa J.M."/>
            <person name="Sanchez-Garcia M."/>
            <person name="Camarero S."/>
            <person name="Miyauchi S."/>
            <person name="Serrano A."/>
            <person name="Linde D."/>
            <person name="Babiker R."/>
            <person name="Drula E."/>
            <person name="Ayuso-Fernandez I."/>
            <person name="Pacheco R."/>
            <person name="Padilla G."/>
            <person name="Ferreira P."/>
            <person name="Barriuso J."/>
            <person name="Kellner H."/>
            <person name="Castanera R."/>
            <person name="Alfaro M."/>
            <person name="Ramirez L."/>
            <person name="Pisabarro A.G."/>
            <person name="Kuo A."/>
            <person name="Tritt A."/>
            <person name="Lipzen A."/>
            <person name="He G."/>
            <person name="Yan M."/>
            <person name="Ng V."/>
            <person name="Cullen D."/>
            <person name="Martin F."/>
            <person name="Rosso M.-N."/>
            <person name="Henrissat B."/>
            <person name="Hibbett D."/>
            <person name="Martinez A.T."/>
            <person name="Grigoriev I.V."/>
        </authorList>
    </citation>
    <scope>NUCLEOTIDE SEQUENCE</scope>
    <source>
        <strain evidence="3">CBS 506.95</strain>
    </source>
</reference>
<dbReference type="EMBL" id="MU157843">
    <property type="protein sequence ID" value="KAF9529956.1"/>
    <property type="molecule type" value="Genomic_DNA"/>
</dbReference>
<proteinExistence type="predicted"/>
<evidence type="ECO:0000313" key="3">
    <source>
        <dbReference type="EMBL" id="KAF9529956.1"/>
    </source>
</evidence>
<organism evidence="3 4">
    <name type="scientific">Crepidotus variabilis</name>
    <dbReference type="NCBI Taxonomy" id="179855"/>
    <lineage>
        <taxon>Eukaryota</taxon>
        <taxon>Fungi</taxon>
        <taxon>Dikarya</taxon>
        <taxon>Basidiomycota</taxon>
        <taxon>Agaricomycotina</taxon>
        <taxon>Agaricomycetes</taxon>
        <taxon>Agaricomycetidae</taxon>
        <taxon>Agaricales</taxon>
        <taxon>Agaricineae</taxon>
        <taxon>Crepidotaceae</taxon>
        <taxon>Crepidotus</taxon>
    </lineage>
</organism>